<accession>X1GAI5</accession>
<dbReference type="EMBL" id="BARU01016927">
    <property type="protein sequence ID" value="GAH54247.1"/>
    <property type="molecule type" value="Genomic_DNA"/>
</dbReference>
<dbReference type="InterPro" id="IPR036390">
    <property type="entry name" value="WH_DNA-bd_sf"/>
</dbReference>
<protein>
    <recommendedName>
        <fullName evidence="2">HTH marR-type domain-containing protein</fullName>
    </recommendedName>
</protein>
<evidence type="ECO:0000313" key="1">
    <source>
        <dbReference type="EMBL" id="GAH54247.1"/>
    </source>
</evidence>
<name>X1GAI5_9ZZZZ</name>
<organism evidence="1">
    <name type="scientific">marine sediment metagenome</name>
    <dbReference type="NCBI Taxonomy" id="412755"/>
    <lineage>
        <taxon>unclassified sequences</taxon>
        <taxon>metagenomes</taxon>
        <taxon>ecological metagenomes</taxon>
    </lineage>
</organism>
<evidence type="ECO:0008006" key="2">
    <source>
        <dbReference type="Google" id="ProtNLM"/>
    </source>
</evidence>
<dbReference type="InterPro" id="IPR036388">
    <property type="entry name" value="WH-like_DNA-bd_sf"/>
</dbReference>
<dbReference type="Gene3D" id="1.10.10.10">
    <property type="entry name" value="Winged helix-like DNA-binding domain superfamily/Winged helix DNA-binding domain"/>
    <property type="match status" value="1"/>
</dbReference>
<gene>
    <name evidence="1" type="ORF">S03H2_28102</name>
</gene>
<dbReference type="SUPFAM" id="SSF46785">
    <property type="entry name" value="Winged helix' DNA-binding domain"/>
    <property type="match status" value="1"/>
</dbReference>
<dbReference type="AlphaFoldDB" id="X1GAI5"/>
<sequence>MKEIEVFQLDKNEEKLIEILQRFGYFHIDAKILTYMLRKKKAVSRQIERDMSLRQPEVSTGIKRLRDQGFIGKTEVRTAGKGRPTDNYHLKMKPDAIRVYIIKRADAQIAETVSYLNELKPILKDVTES</sequence>
<comment type="caution">
    <text evidence="1">The sequence shown here is derived from an EMBL/GenBank/DDBJ whole genome shotgun (WGS) entry which is preliminary data.</text>
</comment>
<reference evidence="1" key="1">
    <citation type="journal article" date="2014" name="Front. Microbiol.">
        <title>High frequency of phylogenetically diverse reductive dehalogenase-homologous genes in deep subseafloor sedimentary metagenomes.</title>
        <authorList>
            <person name="Kawai M."/>
            <person name="Futagami T."/>
            <person name="Toyoda A."/>
            <person name="Takaki Y."/>
            <person name="Nishi S."/>
            <person name="Hori S."/>
            <person name="Arai W."/>
            <person name="Tsubouchi T."/>
            <person name="Morono Y."/>
            <person name="Uchiyama I."/>
            <person name="Ito T."/>
            <person name="Fujiyama A."/>
            <person name="Inagaki F."/>
            <person name="Takami H."/>
        </authorList>
    </citation>
    <scope>NUCLEOTIDE SEQUENCE</scope>
    <source>
        <strain evidence="1">Expedition CK06-06</strain>
    </source>
</reference>
<proteinExistence type="predicted"/>